<feature type="region of interest" description="Disordered" evidence="1">
    <location>
        <begin position="88"/>
        <end position="173"/>
    </location>
</feature>
<dbReference type="Pfam" id="PF08728">
    <property type="entry name" value="CRT10"/>
    <property type="match status" value="1"/>
</dbReference>
<organism evidence="2 3">
    <name type="scientific">Apiospora aurea</name>
    <dbReference type="NCBI Taxonomy" id="335848"/>
    <lineage>
        <taxon>Eukaryota</taxon>
        <taxon>Fungi</taxon>
        <taxon>Dikarya</taxon>
        <taxon>Ascomycota</taxon>
        <taxon>Pezizomycotina</taxon>
        <taxon>Sordariomycetes</taxon>
        <taxon>Xylariomycetidae</taxon>
        <taxon>Amphisphaeriales</taxon>
        <taxon>Apiosporaceae</taxon>
        <taxon>Apiospora</taxon>
    </lineage>
</organism>
<dbReference type="RefSeq" id="XP_066693867.1">
    <property type="nucleotide sequence ID" value="XM_066849724.1"/>
</dbReference>
<protein>
    <submittedName>
        <fullName evidence="2">Uncharacterized protein</fullName>
    </submittedName>
</protein>
<dbReference type="InterPro" id="IPR014839">
    <property type="entry name" value="Crt10"/>
</dbReference>
<evidence type="ECO:0000313" key="2">
    <source>
        <dbReference type="EMBL" id="KAK7941115.1"/>
    </source>
</evidence>
<keyword evidence="3" id="KW-1185">Reference proteome</keyword>
<dbReference type="EMBL" id="JAQQWE010000009">
    <property type="protein sequence ID" value="KAK7941115.1"/>
    <property type="molecule type" value="Genomic_DNA"/>
</dbReference>
<dbReference type="Proteomes" id="UP001391051">
    <property type="component" value="Unassembled WGS sequence"/>
</dbReference>
<sequence length="749" mass="83408">MAMRPTNLNYLNLSTGPNAFMANFASFITYNIAQAYLFCTLDRVAITVGSEPRSTRPETDTICHPPLQSPSTTQALRVLRIPSFFLPHADLTDDDDDDEEEDGSDDGGNGSAGQLQPANPPPIGIATAGVEFDGWPDPLSDDSDESDDLASEADATNTMSEQFPEDGTPPSVAPSRLNLTALSQVHNLYFAAYRNQIHISRPRSCVAHSLPSVPDFVLTPPVSDAGRRVIGALDREFSHQVNHLITGMLGEQEILLLAYDDGDVIAYYTRALQAEVTRREADCETNDHTVRPFFHENVQRSAWGLAIHQKSRAIAVGSNAHEATVFLPALSGCEFEALPRVRRGIEPLYKTVVRDIHEVKKEGDVPYMTPHDVSFSMIRRHLNWKIVFETGDLGHNIPNLAFSSDAEGHVDKVVAVDVRGTIWLLNIWELWVPPTMIPGIHRSRMAPNGILPDQTSPTTTESFDTDLKKRPLGWGVVVIPETSFLATANFHESLGITPQKARFAENDRIGRWIDTSRAIHSVPHIATNHPWARRANRVAPFEHQHLVESECWVEKFRDSSHSLKPVEVRPGKSKKRSKILKDGSSILRTYETDIELRSHEEGGVGIMCQHATAQVNRPTFPLARWGIDRISNVVFVPELSLVVGASMSGRVALITLTKPQPRNDQFEWYFERGFRIEAILPTKKDEDAGLRPICPLYGVAVGPLPVATGSGDSQARNNLRYRLMIHYYDLRILSYEISRNVETNRLVVA</sequence>
<accession>A0ABR1PVS1</accession>
<reference evidence="2 3" key="1">
    <citation type="submission" date="2023-01" db="EMBL/GenBank/DDBJ databases">
        <title>Analysis of 21 Apiospora genomes using comparative genomics revels a genus with tremendous synthesis potential of carbohydrate active enzymes and secondary metabolites.</title>
        <authorList>
            <person name="Sorensen T."/>
        </authorList>
    </citation>
    <scope>NUCLEOTIDE SEQUENCE [LARGE SCALE GENOMIC DNA]</scope>
    <source>
        <strain evidence="2 3">CBS 24483</strain>
    </source>
</reference>
<comment type="caution">
    <text evidence="2">The sequence shown here is derived from an EMBL/GenBank/DDBJ whole genome shotgun (WGS) entry which is preliminary data.</text>
</comment>
<evidence type="ECO:0000256" key="1">
    <source>
        <dbReference type="SAM" id="MobiDB-lite"/>
    </source>
</evidence>
<feature type="compositionally biased region" description="Acidic residues" evidence="1">
    <location>
        <begin position="139"/>
        <end position="151"/>
    </location>
</feature>
<evidence type="ECO:0000313" key="3">
    <source>
        <dbReference type="Proteomes" id="UP001391051"/>
    </source>
</evidence>
<proteinExistence type="predicted"/>
<gene>
    <name evidence="2" type="ORF">PG986_013502</name>
</gene>
<dbReference type="GeneID" id="92082786"/>
<name>A0ABR1PVS1_9PEZI</name>
<feature type="region of interest" description="Disordered" evidence="1">
    <location>
        <begin position="51"/>
        <end position="70"/>
    </location>
</feature>
<feature type="compositionally biased region" description="Acidic residues" evidence="1">
    <location>
        <begin position="92"/>
        <end position="105"/>
    </location>
</feature>